<dbReference type="RefSeq" id="WP_123683399.1">
    <property type="nucleotide sequence ID" value="NZ_RKHY01000001.1"/>
</dbReference>
<dbReference type="AlphaFoldDB" id="A0A3N2GSQ1"/>
<protein>
    <submittedName>
        <fullName evidence="3">Uncharacterized protein</fullName>
    </submittedName>
</protein>
<evidence type="ECO:0000256" key="2">
    <source>
        <dbReference type="SAM" id="Phobius"/>
    </source>
</evidence>
<reference evidence="3 4" key="1">
    <citation type="submission" date="2018-11" db="EMBL/GenBank/DDBJ databases">
        <title>Sequencing the genomes of 1000 actinobacteria strains.</title>
        <authorList>
            <person name="Klenk H.-P."/>
        </authorList>
    </citation>
    <scope>NUCLEOTIDE SEQUENCE [LARGE SCALE GENOMIC DNA]</scope>
    <source>
        <strain evidence="3 4">DSM 44348</strain>
    </source>
</reference>
<keyword evidence="2" id="KW-0812">Transmembrane</keyword>
<evidence type="ECO:0000313" key="3">
    <source>
        <dbReference type="EMBL" id="ROS39350.1"/>
    </source>
</evidence>
<dbReference type="EMBL" id="RKHY01000001">
    <property type="protein sequence ID" value="ROS39350.1"/>
    <property type="molecule type" value="Genomic_DNA"/>
</dbReference>
<keyword evidence="2" id="KW-0472">Membrane</keyword>
<accession>A0A3N2GSQ1</accession>
<gene>
    <name evidence="3" type="ORF">EDD35_1652</name>
</gene>
<feature type="region of interest" description="Disordered" evidence="1">
    <location>
        <begin position="38"/>
        <end position="71"/>
    </location>
</feature>
<evidence type="ECO:0000313" key="4">
    <source>
        <dbReference type="Proteomes" id="UP000274843"/>
    </source>
</evidence>
<proteinExistence type="predicted"/>
<feature type="compositionally biased region" description="Low complexity" evidence="1">
    <location>
        <begin position="58"/>
        <end position="71"/>
    </location>
</feature>
<evidence type="ECO:0000256" key="1">
    <source>
        <dbReference type="SAM" id="MobiDB-lite"/>
    </source>
</evidence>
<feature type="transmembrane region" description="Helical" evidence="2">
    <location>
        <begin position="12"/>
        <end position="33"/>
    </location>
</feature>
<dbReference type="GeneID" id="301843083"/>
<keyword evidence="2" id="KW-1133">Transmembrane helix</keyword>
<keyword evidence="4" id="KW-1185">Reference proteome</keyword>
<name>A0A3N2GSQ1_9PSEU</name>
<dbReference type="Proteomes" id="UP000274843">
    <property type="component" value="Unassembled WGS sequence"/>
</dbReference>
<organism evidence="3 4">
    <name type="scientific">Amycolatopsis thermoflava</name>
    <dbReference type="NCBI Taxonomy" id="84480"/>
    <lineage>
        <taxon>Bacteria</taxon>
        <taxon>Bacillati</taxon>
        <taxon>Actinomycetota</taxon>
        <taxon>Actinomycetes</taxon>
        <taxon>Pseudonocardiales</taxon>
        <taxon>Pseudonocardiaceae</taxon>
        <taxon>Amycolatopsis</taxon>
        <taxon>Amycolatopsis methanolica group</taxon>
    </lineage>
</organism>
<comment type="caution">
    <text evidence="3">The sequence shown here is derived from an EMBL/GenBank/DDBJ whole genome shotgun (WGS) entry which is preliminary data.</text>
</comment>
<sequence length="71" mass="6738">MDARESGARRAGWLTIGLAVAGVAGVTAVAGTVHEASATVESTSDSATVPGFSGGDLSQGSGHAHAQSGGS</sequence>